<reference evidence="1" key="1">
    <citation type="submission" date="2022-08" db="UniProtKB">
        <authorList>
            <consortium name="EnsemblMetazoa"/>
        </authorList>
    </citation>
    <scope>IDENTIFICATION</scope>
    <source>
        <strain evidence="1">EBRO</strain>
    </source>
</reference>
<evidence type="ECO:0000313" key="1">
    <source>
        <dbReference type="EnsemblMetazoa" id="AATE000749-PA.1"/>
    </source>
</evidence>
<organism evidence="1">
    <name type="scientific">Anopheles atroparvus</name>
    <name type="common">European mosquito</name>
    <dbReference type="NCBI Taxonomy" id="41427"/>
    <lineage>
        <taxon>Eukaryota</taxon>
        <taxon>Metazoa</taxon>
        <taxon>Ecdysozoa</taxon>
        <taxon>Arthropoda</taxon>
        <taxon>Hexapoda</taxon>
        <taxon>Insecta</taxon>
        <taxon>Pterygota</taxon>
        <taxon>Neoptera</taxon>
        <taxon>Endopterygota</taxon>
        <taxon>Diptera</taxon>
        <taxon>Nematocera</taxon>
        <taxon>Culicoidea</taxon>
        <taxon>Culicidae</taxon>
        <taxon>Anophelinae</taxon>
        <taxon>Anopheles</taxon>
    </lineage>
</organism>
<accession>A0A182IK94</accession>
<dbReference type="EnsemblMetazoa" id="AATE000749-RA">
    <property type="protein sequence ID" value="AATE000749-PA.1"/>
    <property type="gene ID" value="AATE000749"/>
</dbReference>
<name>A0A182IK94_ANOAO</name>
<sequence length="358" mass="38906">MVLIGGPDVDGDDAIVAVLRHRKLNAVRVAIVGHDDAHERPAADGVARVQRHRQEAVGGALDEGGQPLGDLRVVLAQVHPALPQHRLHVARHLLARPRRRLRENVEGEHQHVADGVLTRRRRPLARARPNRAPAPGTQLADDGRAAQLELGAARHQLALPLDRTGRRAARRLRHHADRHVQQHLGVGLVLGGELQQLRVELRAHLGRQQVRPAHVRHLAQALEALLDERVGRLRAAEQYSNNTSPLRQVAPAGERAQVAQRVRVVLARRQHQPAQGGHPRVQASLPVPLPVRPPALARAVQMGAVVAALVAPARLRQRGRRVAARIAALQQLMLTAAMTSTVSHAVSTAVPGRLGGIE</sequence>
<protein>
    <submittedName>
        <fullName evidence="1">Uncharacterized protein</fullName>
    </submittedName>
</protein>
<dbReference type="VEuPathDB" id="VectorBase:AATE000749"/>
<proteinExistence type="predicted"/>
<dbReference type="AlphaFoldDB" id="A0A182IK94"/>